<dbReference type="Gene3D" id="3.30.420.40">
    <property type="match status" value="2"/>
</dbReference>
<dbReference type="Pfam" id="PF11104">
    <property type="entry name" value="PilM_2"/>
    <property type="match status" value="1"/>
</dbReference>
<reference evidence="2" key="1">
    <citation type="submission" date="2005-10" db="EMBL/GenBank/DDBJ databases">
        <title>Complete sequence of Pelobacter carbinolicus DSM 2380.</title>
        <authorList>
            <person name="Copeland A."/>
            <person name="Lucas S."/>
            <person name="Lapidus A."/>
            <person name="Barry K."/>
            <person name="Detter J.C."/>
            <person name="Glavina T."/>
            <person name="Hammon N."/>
            <person name="Israni S."/>
            <person name="Pitluck S."/>
            <person name="Chertkov O."/>
            <person name="Schmutz J."/>
            <person name="Larimer F."/>
            <person name="Land M."/>
            <person name="Kyrpides N."/>
            <person name="Ivanova N."/>
            <person name="Richardson P."/>
        </authorList>
    </citation>
    <scope>NUCLEOTIDE SEQUENCE [LARGE SCALE GENOMIC DNA]</scope>
    <source>
        <strain evidence="2">DSM 2380 / NBRC 103641 / GraBd1</strain>
    </source>
</reference>
<evidence type="ECO:0000313" key="1">
    <source>
        <dbReference type="EMBL" id="ABA87641.1"/>
    </source>
</evidence>
<dbReference type="STRING" id="338963.Pcar_0381"/>
<dbReference type="RefSeq" id="WP_011340063.1">
    <property type="nucleotide sequence ID" value="NC_007498.2"/>
</dbReference>
<dbReference type="AlphaFoldDB" id="Q3A7K3"/>
<dbReference type="OrthoDB" id="5296002at2"/>
<dbReference type="HOGENOM" id="CLU_075009_1_0_7"/>
<accession>Q3A7K3</accession>
<organism evidence="1 2">
    <name type="scientific">Syntrophotalea carbinolica (strain DSM 2380 / NBRC 103641 / GraBd1)</name>
    <name type="common">Pelobacter carbinolicus</name>
    <dbReference type="NCBI Taxonomy" id="338963"/>
    <lineage>
        <taxon>Bacteria</taxon>
        <taxon>Pseudomonadati</taxon>
        <taxon>Thermodesulfobacteriota</taxon>
        <taxon>Desulfuromonadia</taxon>
        <taxon>Desulfuromonadales</taxon>
        <taxon>Syntrophotaleaceae</taxon>
        <taxon>Syntrophotalea</taxon>
    </lineage>
</organism>
<sequence>MKVFGAKSTATSGMTGVSLEGEGLAVAHVELHDGRPHLACCAFFEGDAAVCQERLLDEVRSRGLVRSRGVGVVGFGSYGLFQVAPPPVPDAELRDAVRWQVKDLIDYPLEEAVVDVFRVGADARREGTRNAYVVAVKQAVVRQQLDLLRHARLKVDAVDIPELCLRNLAALLPEDPRGVSLLYLGADSGVVIVCRGGRLQLARDIPFGFTALSPETGESQPGNIEGLQERLSLLALDIQRSLDFYESSFRQTPVAALYLLPAAKPLPDLLPDLQSRLGTAVKPFILADVFDGSKDALRTADRCLLAVGAALRNDKGEA</sequence>
<dbReference type="Gene3D" id="3.30.1490.300">
    <property type="match status" value="1"/>
</dbReference>
<gene>
    <name evidence="1" type="primary">mshI1</name>
    <name evidence="1" type="ordered locus">Pcar_0381</name>
</gene>
<proteinExistence type="predicted"/>
<keyword evidence="2" id="KW-1185">Reference proteome</keyword>
<dbReference type="Proteomes" id="UP000002534">
    <property type="component" value="Chromosome"/>
</dbReference>
<dbReference type="InterPro" id="IPR005883">
    <property type="entry name" value="PilM"/>
</dbReference>
<reference evidence="1 2" key="2">
    <citation type="journal article" date="2012" name="BMC Genomics">
        <title>The genome of Pelobacter carbinolicus reveals surprising metabolic capabilities and physiological features.</title>
        <authorList>
            <person name="Aklujkar M."/>
            <person name="Haveman S.A."/>
            <person name="Didonato R.Jr."/>
            <person name="Chertkov O."/>
            <person name="Han C.S."/>
            <person name="Land M.L."/>
            <person name="Brown P."/>
            <person name="Lovley D.R."/>
        </authorList>
    </citation>
    <scope>NUCLEOTIDE SEQUENCE [LARGE SCALE GENOMIC DNA]</scope>
    <source>
        <strain evidence="2">DSM 2380 / NBRC 103641 / GraBd1</strain>
    </source>
</reference>
<protein>
    <submittedName>
        <fullName evidence="1">Type IV pilus biogenesis ATPase MshI1</fullName>
    </submittedName>
</protein>
<dbReference type="eggNOG" id="COG4972">
    <property type="taxonomic scope" value="Bacteria"/>
</dbReference>
<evidence type="ECO:0000313" key="2">
    <source>
        <dbReference type="Proteomes" id="UP000002534"/>
    </source>
</evidence>
<dbReference type="EMBL" id="CP000142">
    <property type="protein sequence ID" value="ABA87641.1"/>
    <property type="molecule type" value="Genomic_DNA"/>
</dbReference>
<dbReference type="SUPFAM" id="SSF53067">
    <property type="entry name" value="Actin-like ATPase domain"/>
    <property type="match status" value="1"/>
</dbReference>
<dbReference type="InterPro" id="IPR050696">
    <property type="entry name" value="FtsA/MreB"/>
</dbReference>
<dbReference type="InterPro" id="IPR043129">
    <property type="entry name" value="ATPase_NBD"/>
</dbReference>
<dbReference type="PANTHER" id="PTHR32432">
    <property type="entry name" value="CELL DIVISION PROTEIN FTSA-RELATED"/>
    <property type="match status" value="1"/>
</dbReference>
<name>Q3A7K3_SYNC1</name>
<dbReference type="PANTHER" id="PTHR32432:SF3">
    <property type="entry name" value="ETHANOLAMINE UTILIZATION PROTEIN EUTJ"/>
    <property type="match status" value="1"/>
</dbReference>
<dbReference type="KEGG" id="pca:Pcar_0381"/>